<name>A0A099WAH8_9LIST</name>
<evidence type="ECO:0000256" key="2">
    <source>
        <dbReference type="ARBA" id="ARBA00022676"/>
    </source>
</evidence>
<dbReference type="Gene3D" id="3.40.50.2000">
    <property type="entry name" value="Glycogen Phosphorylase B"/>
    <property type="match status" value="2"/>
</dbReference>
<protein>
    <submittedName>
        <fullName evidence="4">Uncharacterized protein</fullName>
    </submittedName>
</protein>
<dbReference type="Pfam" id="PF13692">
    <property type="entry name" value="Glyco_trans_1_4"/>
    <property type="match status" value="1"/>
</dbReference>
<evidence type="ECO:0000313" key="5">
    <source>
        <dbReference type="Proteomes" id="UP000029844"/>
    </source>
</evidence>
<evidence type="ECO:0000256" key="3">
    <source>
        <dbReference type="ARBA" id="ARBA00022679"/>
    </source>
</evidence>
<dbReference type="EMBL" id="JNFA01000011">
    <property type="protein sequence ID" value="KGL42784.1"/>
    <property type="molecule type" value="Genomic_DNA"/>
</dbReference>
<dbReference type="SUPFAM" id="SSF53756">
    <property type="entry name" value="UDP-Glycosyltransferase/glycogen phosphorylase"/>
    <property type="match status" value="1"/>
</dbReference>
<keyword evidence="3" id="KW-0808">Transferase</keyword>
<organism evidence="4 5">
    <name type="scientific">Listeria booriae</name>
    <dbReference type="NCBI Taxonomy" id="1552123"/>
    <lineage>
        <taxon>Bacteria</taxon>
        <taxon>Bacillati</taxon>
        <taxon>Bacillota</taxon>
        <taxon>Bacilli</taxon>
        <taxon>Bacillales</taxon>
        <taxon>Listeriaceae</taxon>
        <taxon>Listeria</taxon>
    </lineage>
</organism>
<evidence type="ECO:0000256" key="1">
    <source>
        <dbReference type="ARBA" id="ARBA00009481"/>
    </source>
</evidence>
<dbReference type="AlphaFoldDB" id="A0A099WAH8"/>
<sequence>MKTLFAHDHRFFQQGSTMLSKNAFDAAVWDRYLEHTDELVVVARVFDLPTDADISKYGISSAPHVSFKYLPASHHWTNMLPYNQAQQKMNQEVSQVDAVIARLPSRIGTMAVKAAKKLGKPYAIEVVGDPVESYLHHGSKTLKLLAKRTGNRMKENISSCSHVLYVTQRDLQEKYPTTGMQRSASNVEIDTISEHIASAREARIHTQQNKIVKIGIIATLNTNYKGIDTAIEAMQLLQNSHPQTHLYILGPGNPDKWLQLAVNHHVAEAVTFCGILPAGEAVLNWLDTMDIYIQPSRTEGVPRALIEAMARGCAAVGSTAGGIPELLSPEYIHEIGNAHALADILSDLMQHPEKQIQQSKQNIAMAASYTKPVLQKRRAELFASFFDTVKNKERTLS</sequence>
<comment type="similarity">
    <text evidence="1">Belongs to the glycosyltransferase group 1 family. Glycosyltransferase 4 subfamily.</text>
</comment>
<dbReference type="STRING" id="1552123.EP57_04820"/>
<dbReference type="eggNOG" id="COG0438">
    <property type="taxonomic scope" value="Bacteria"/>
</dbReference>
<dbReference type="RefSeq" id="WP_036084663.1">
    <property type="nucleotide sequence ID" value="NZ_CBCSHQ010000001.1"/>
</dbReference>
<dbReference type="GeneID" id="58716727"/>
<accession>A0A099WAH8</accession>
<comment type="caution">
    <text evidence="4">The sequence shown here is derived from an EMBL/GenBank/DDBJ whole genome shotgun (WGS) entry which is preliminary data.</text>
</comment>
<gene>
    <name evidence="4" type="ORF">EP57_04820</name>
</gene>
<evidence type="ECO:0000313" key="4">
    <source>
        <dbReference type="EMBL" id="KGL42784.1"/>
    </source>
</evidence>
<dbReference type="PANTHER" id="PTHR12526:SF640">
    <property type="entry name" value="COLANIC ACID BIOSYNTHESIS GLYCOSYLTRANSFERASE WCAL-RELATED"/>
    <property type="match status" value="1"/>
</dbReference>
<dbReference type="GO" id="GO:0016757">
    <property type="term" value="F:glycosyltransferase activity"/>
    <property type="evidence" value="ECO:0007669"/>
    <property type="project" value="UniProtKB-KW"/>
</dbReference>
<keyword evidence="5" id="KW-1185">Reference proteome</keyword>
<dbReference type="PANTHER" id="PTHR12526">
    <property type="entry name" value="GLYCOSYLTRANSFERASE"/>
    <property type="match status" value="1"/>
</dbReference>
<proteinExistence type="inferred from homology"/>
<dbReference type="CDD" id="cd03801">
    <property type="entry name" value="GT4_PimA-like"/>
    <property type="match status" value="1"/>
</dbReference>
<keyword evidence="2" id="KW-0328">Glycosyltransferase</keyword>
<reference evidence="4 5" key="1">
    <citation type="submission" date="2014-05" db="EMBL/GenBank/DDBJ databases">
        <title>Novel Listeriaceae from food processing environments.</title>
        <authorList>
            <person name="den Bakker H.C."/>
        </authorList>
    </citation>
    <scope>NUCLEOTIDE SEQUENCE [LARGE SCALE GENOMIC DNA]</scope>
    <source>
        <strain evidence="4 5">FSL A5-0281</strain>
    </source>
</reference>
<dbReference type="Proteomes" id="UP000029844">
    <property type="component" value="Unassembled WGS sequence"/>
</dbReference>